<name>A0A1I2NZ34_9EURY</name>
<evidence type="ECO:0000256" key="1">
    <source>
        <dbReference type="SAM" id="MobiDB-lite"/>
    </source>
</evidence>
<evidence type="ECO:0000259" key="3">
    <source>
        <dbReference type="Pfam" id="PF26514"/>
    </source>
</evidence>
<feature type="transmembrane region" description="Helical" evidence="2">
    <location>
        <begin position="246"/>
        <end position="268"/>
    </location>
</feature>
<dbReference type="EMBL" id="FOOQ01000001">
    <property type="protein sequence ID" value="SFG08089.1"/>
    <property type="molecule type" value="Genomic_DNA"/>
</dbReference>
<feature type="region of interest" description="Disordered" evidence="1">
    <location>
        <begin position="352"/>
        <end position="372"/>
    </location>
</feature>
<proteinExistence type="predicted"/>
<keyword evidence="2" id="KW-1133">Transmembrane helix</keyword>
<accession>A0A1I2NZ34</accession>
<dbReference type="InterPro" id="IPR058486">
    <property type="entry name" value="DUF8173"/>
</dbReference>
<dbReference type="Pfam" id="PF04519">
    <property type="entry name" value="Bactofilin"/>
    <property type="match status" value="1"/>
</dbReference>
<dbReference type="RefSeq" id="WP_092890222.1">
    <property type="nucleotide sequence ID" value="NZ_FOOQ01000001.1"/>
</dbReference>
<dbReference type="Pfam" id="PF26514">
    <property type="entry name" value="DUF8173"/>
    <property type="match status" value="1"/>
</dbReference>
<feature type="transmembrane region" description="Helical" evidence="2">
    <location>
        <begin position="274"/>
        <end position="300"/>
    </location>
</feature>
<evidence type="ECO:0000313" key="4">
    <source>
        <dbReference type="EMBL" id="SFG08089.1"/>
    </source>
</evidence>
<dbReference type="AlphaFoldDB" id="A0A1I2NZ34"/>
<evidence type="ECO:0000256" key="2">
    <source>
        <dbReference type="SAM" id="Phobius"/>
    </source>
</evidence>
<keyword evidence="2" id="KW-0812">Transmembrane</keyword>
<evidence type="ECO:0000313" key="5">
    <source>
        <dbReference type="Proteomes" id="UP000198876"/>
    </source>
</evidence>
<dbReference type="OrthoDB" id="293642at2157"/>
<organism evidence="4 5">
    <name type="scientific">Halopelagius inordinatus</name>
    <dbReference type="NCBI Taxonomy" id="553467"/>
    <lineage>
        <taxon>Archaea</taxon>
        <taxon>Methanobacteriati</taxon>
        <taxon>Methanobacteriota</taxon>
        <taxon>Stenosarchaea group</taxon>
        <taxon>Halobacteria</taxon>
        <taxon>Halobacteriales</taxon>
        <taxon>Haloferacaceae</taxon>
    </lineage>
</organism>
<feature type="transmembrane region" description="Helical" evidence="2">
    <location>
        <begin position="204"/>
        <end position="225"/>
    </location>
</feature>
<dbReference type="InterPro" id="IPR007607">
    <property type="entry name" value="BacA/B"/>
</dbReference>
<keyword evidence="2" id="KW-0472">Membrane</keyword>
<feature type="domain" description="DUF8173" evidence="3">
    <location>
        <begin position="195"/>
        <end position="344"/>
    </location>
</feature>
<dbReference type="Proteomes" id="UP000198876">
    <property type="component" value="Unassembled WGS sequence"/>
</dbReference>
<gene>
    <name evidence="4" type="ORF">SAMN04488063_1362</name>
</gene>
<feature type="transmembrane region" description="Helical" evidence="2">
    <location>
        <begin position="307"/>
        <end position="323"/>
    </location>
</feature>
<sequence length="372" mass="36551">MTTTALTRKLLAILAVFVLLVGTTGVVSAQTDTPFGGAITVEAGETHEGDLRVAGGSVVVAGTVDGSLQVAAGRVVVTDTGRVTGDVAAAAGSVTIDGAVDGDVSVGTASLVVGDAAVVGGSLEAGAADARIDGTVAGDVTVGADTFVVGPGADIGGDVVYDAGTVTVSEEATVGGTVTRDDTLGQTAPVFDGRSGATSAVSTALVALYGFFANLVLGALLLAVAPGFARRVTDVATTEAAKSAGVGLLALVGVPVVLVLLVVTVVGIPLSVAGFAAFGLVLWAAAVYGALVLGTWLLSLADYDQRWVALFVGVFLVSLAGLLPFGGVVQFAALVVGLGAFALALRDRMPDDDEGGDATVREEPPTEGSQPV</sequence>
<protein>
    <submittedName>
        <fullName evidence="4">Polymer-forming protein</fullName>
    </submittedName>
</protein>
<reference evidence="5" key="1">
    <citation type="submission" date="2016-10" db="EMBL/GenBank/DDBJ databases">
        <authorList>
            <person name="Varghese N."/>
            <person name="Submissions S."/>
        </authorList>
    </citation>
    <scope>NUCLEOTIDE SEQUENCE [LARGE SCALE GENOMIC DNA]</scope>
    <source>
        <strain evidence="5">CGMCC 1.7739</strain>
    </source>
</reference>
<dbReference type="STRING" id="553467.SAMN04488063_1362"/>
<keyword evidence="5" id="KW-1185">Reference proteome</keyword>